<keyword evidence="2" id="KW-1185">Reference proteome</keyword>
<organism evidence="1 2">
    <name type="scientific">Algisphaera agarilytica</name>
    <dbReference type="NCBI Taxonomy" id="1385975"/>
    <lineage>
        <taxon>Bacteria</taxon>
        <taxon>Pseudomonadati</taxon>
        <taxon>Planctomycetota</taxon>
        <taxon>Phycisphaerae</taxon>
        <taxon>Phycisphaerales</taxon>
        <taxon>Phycisphaeraceae</taxon>
        <taxon>Algisphaera</taxon>
    </lineage>
</organism>
<dbReference type="Pfam" id="PF07394">
    <property type="entry name" value="DUF1501"/>
    <property type="match status" value="1"/>
</dbReference>
<evidence type="ECO:0000313" key="1">
    <source>
        <dbReference type="EMBL" id="MBB6429519.1"/>
    </source>
</evidence>
<dbReference type="InterPro" id="IPR006311">
    <property type="entry name" value="TAT_signal"/>
</dbReference>
<evidence type="ECO:0000313" key="2">
    <source>
        <dbReference type="Proteomes" id="UP000541810"/>
    </source>
</evidence>
<dbReference type="Proteomes" id="UP000541810">
    <property type="component" value="Unassembled WGS sequence"/>
</dbReference>
<dbReference type="PANTHER" id="PTHR43737">
    <property type="entry name" value="BLL7424 PROTEIN"/>
    <property type="match status" value="1"/>
</dbReference>
<dbReference type="PANTHER" id="PTHR43737:SF1">
    <property type="entry name" value="DUF1501 DOMAIN-CONTAINING PROTEIN"/>
    <property type="match status" value="1"/>
</dbReference>
<name>A0A7X0H815_9BACT</name>
<dbReference type="InterPro" id="IPR010869">
    <property type="entry name" value="DUF1501"/>
</dbReference>
<dbReference type="PROSITE" id="PS51318">
    <property type="entry name" value="TAT"/>
    <property type="match status" value="1"/>
</dbReference>
<dbReference type="RefSeq" id="WP_184677093.1">
    <property type="nucleotide sequence ID" value="NZ_JACHGY010000001.1"/>
</dbReference>
<dbReference type="AlphaFoldDB" id="A0A7X0H815"/>
<dbReference type="EMBL" id="JACHGY010000001">
    <property type="protein sequence ID" value="MBB6429519.1"/>
    <property type="molecule type" value="Genomic_DNA"/>
</dbReference>
<sequence length="490" mass="52064">MDDNLDNLISRRSLLRRGSCAALGIGGLMSQLFNLRMTSAALAQSGGGFSDYKALVCVFLFGGNDAGNTIIPISGGNQNYSDYAAGRTGLAIPLNSLNATTFTPAGSTRQFAFHPQLTDVHNLFNQGNMAVVANAGSLVEPTTLTQYQNRSVALPPQLFAHNTQQELWQISTADAIGRIGWGGRIADSLQALGAQNDSGVSMNISIAGSNYFLTGNQVTPYAVSPNGAIGLDTTALGSTSDREIIANAYADLIALQGNPNYSARNELSKAYADVAGRALRNEDIISSIDARQDPNTGDSVLRNLAVPDGNSLAAQLGAVARLIESGPSILGQNRQVFFVSLGGFDNHNGLIGPHDDNLARVNDALKYFWDALGLLNRRDDVTTFTASDFGRTYRSNGNGSDHGWGGHHFVMGGTQVDGGKMYGDYGNIAIGGPEDTGNGRFIPTTSVDEYAFEFARWIGVPTSEMGTMFPNLGRFLDVNNPSTHLGFMNI</sequence>
<proteinExistence type="predicted"/>
<reference evidence="1 2" key="1">
    <citation type="submission" date="2020-08" db="EMBL/GenBank/DDBJ databases">
        <title>Genomic Encyclopedia of Type Strains, Phase IV (KMG-IV): sequencing the most valuable type-strain genomes for metagenomic binning, comparative biology and taxonomic classification.</title>
        <authorList>
            <person name="Goeker M."/>
        </authorList>
    </citation>
    <scope>NUCLEOTIDE SEQUENCE [LARGE SCALE GENOMIC DNA]</scope>
    <source>
        <strain evidence="1 2">DSM 103725</strain>
    </source>
</reference>
<comment type="caution">
    <text evidence="1">The sequence shown here is derived from an EMBL/GenBank/DDBJ whole genome shotgun (WGS) entry which is preliminary data.</text>
</comment>
<gene>
    <name evidence="1" type="ORF">HNQ40_001325</name>
</gene>
<protein>
    <submittedName>
        <fullName evidence="1">Uncharacterized protein (DUF1501 family)</fullName>
    </submittedName>
</protein>
<accession>A0A7X0H815</accession>